<reference evidence="2 3" key="1">
    <citation type="journal article" date="2015" name="BMC Genomics">
        <title>Gene expression during zombie ant biting behavior reflects the complexity underlying fungal parasitic behavioral manipulation.</title>
        <authorList>
            <person name="de Bekker C."/>
            <person name="Ohm R.A."/>
            <person name="Loreto R.G."/>
            <person name="Sebastian A."/>
            <person name="Albert I."/>
            <person name="Merrow M."/>
            <person name="Brachmann A."/>
            <person name="Hughes D.P."/>
        </authorList>
    </citation>
    <scope>NUCLEOTIDE SEQUENCE [LARGE SCALE GENOMIC DNA]</scope>
    <source>
        <strain evidence="2 3">SC16a</strain>
    </source>
</reference>
<dbReference type="PANTHER" id="PTHR22603">
    <property type="entry name" value="CHOLINE/ETHANOALAMINE KINASE"/>
    <property type="match status" value="1"/>
</dbReference>
<proteinExistence type="inferred from homology"/>
<comment type="similarity">
    <text evidence="1">Belongs to the choline/ethanolamine kinase family.</text>
</comment>
<accession>A0A2A9PKI3</accession>
<dbReference type="AlphaFoldDB" id="A0A2A9PKI3"/>
<dbReference type="OrthoDB" id="3649325at2759"/>
<dbReference type="GO" id="GO:0006646">
    <property type="term" value="P:phosphatidylethanolamine biosynthetic process"/>
    <property type="evidence" value="ECO:0007669"/>
    <property type="project" value="TreeGrafter"/>
</dbReference>
<evidence type="ECO:0000256" key="1">
    <source>
        <dbReference type="ARBA" id="ARBA00038211"/>
    </source>
</evidence>
<gene>
    <name evidence="2" type="ORF">XA68_17628</name>
</gene>
<sequence>MIAQTPIPVRLEAGKAPTKQTARDIVGAFLTKEWTSVDPQTLIVSYHDSFTNAHCVVERPHPSSRAPAEPLKVFIKFHRPGFGALEAFRHLLPTKLEEARVCDMYSQNGSGAKVHGFFQAQDGTLGRVDEFLEARNMEPEDIEEPVIRTDVARALATFHVMQAPLEKRPVEAYFKAVIRGLDTYHQMDKLKRLGHQSGISIDSLVDYPFGVKLRKVADKLEAMKAKTGWCIHDVQFMNTMVKHDIRHGESRVALIDFEVVFWNYRAFDIGGHFMQKMFKWFDAESKIARCNRYTDAEKRHFCDAYARRWNALTGDADSGDQVFVEAEYGYLLAIAFDVHNMLSFMCEENGTDPLDLLGLNKLFAEFVEQYERLGLETS</sequence>
<organism evidence="2 3">
    <name type="scientific">Ophiocordyceps unilateralis</name>
    <name type="common">Zombie-ant fungus</name>
    <name type="synonym">Torrubia unilateralis</name>
    <dbReference type="NCBI Taxonomy" id="268505"/>
    <lineage>
        <taxon>Eukaryota</taxon>
        <taxon>Fungi</taxon>
        <taxon>Dikarya</taxon>
        <taxon>Ascomycota</taxon>
        <taxon>Pezizomycotina</taxon>
        <taxon>Sordariomycetes</taxon>
        <taxon>Hypocreomycetidae</taxon>
        <taxon>Hypocreales</taxon>
        <taxon>Ophiocordycipitaceae</taxon>
        <taxon>Ophiocordyceps</taxon>
    </lineage>
</organism>
<dbReference type="GO" id="GO:0005737">
    <property type="term" value="C:cytoplasm"/>
    <property type="evidence" value="ECO:0007669"/>
    <property type="project" value="TreeGrafter"/>
</dbReference>
<dbReference type="Pfam" id="PF01633">
    <property type="entry name" value="Choline_kinase"/>
    <property type="match status" value="1"/>
</dbReference>
<keyword evidence="3" id="KW-1185">Reference proteome</keyword>
<protein>
    <recommendedName>
        <fullName evidence="4">Aminoglycoside phosphotransferase domain-containing protein</fullName>
    </recommendedName>
</protein>
<evidence type="ECO:0000313" key="2">
    <source>
        <dbReference type="EMBL" id="PFH61326.1"/>
    </source>
</evidence>
<dbReference type="SUPFAM" id="SSF56112">
    <property type="entry name" value="Protein kinase-like (PK-like)"/>
    <property type="match status" value="1"/>
</dbReference>
<dbReference type="InterPro" id="IPR011009">
    <property type="entry name" value="Kinase-like_dom_sf"/>
</dbReference>
<dbReference type="Gene3D" id="3.30.200.20">
    <property type="entry name" value="Phosphorylase Kinase, domain 1"/>
    <property type="match status" value="1"/>
</dbReference>
<dbReference type="PANTHER" id="PTHR22603:SF93">
    <property type="entry name" value="RE24176P"/>
    <property type="match status" value="1"/>
</dbReference>
<dbReference type="EMBL" id="LAZP02000077">
    <property type="protein sequence ID" value="PFH61326.1"/>
    <property type="molecule type" value="Genomic_DNA"/>
</dbReference>
<reference evidence="2 3" key="2">
    <citation type="journal article" date="2017" name="Sci. Rep.">
        <title>Ant-infecting Ophiocordyceps genomes reveal a high diversity of potential behavioral manipulation genes and a possible major role for enterotoxins.</title>
        <authorList>
            <person name="de Bekker C."/>
            <person name="Ohm R.A."/>
            <person name="Evans H.C."/>
            <person name="Brachmann A."/>
            <person name="Hughes D.P."/>
        </authorList>
    </citation>
    <scope>NUCLEOTIDE SEQUENCE [LARGE SCALE GENOMIC DNA]</scope>
    <source>
        <strain evidence="2 3">SC16a</strain>
    </source>
</reference>
<evidence type="ECO:0008006" key="4">
    <source>
        <dbReference type="Google" id="ProtNLM"/>
    </source>
</evidence>
<comment type="caution">
    <text evidence="2">The sequence shown here is derived from an EMBL/GenBank/DDBJ whole genome shotgun (WGS) entry which is preliminary data.</text>
</comment>
<dbReference type="Proteomes" id="UP000037136">
    <property type="component" value="Unassembled WGS sequence"/>
</dbReference>
<evidence type="ECO:0000313" key="3">
    <source>
        <dbReference type="Proteomes" id="UP000037136"/>
    </source>
</evidence>
<dbReference type="GO" id="GO:0004305">
    <property type="term" value="F:ethanolamine kinase activity"/>
    <property type="evidence" value="ECO:0007669"/>
    <property type="project" value="TreeGrafter"/>
</dbReference>
<dbReference type="Gene3D" id="3.90.1200.10">
    <property type="match status" value="1"/>
</dbReference>
<dbReference type="STRING" id="268505.A0A2A9PKI3"/>
<name>A0A2A9PKI3_OPHUN</name>
<dbReference type="GO" id="GO:0004103">
    <property type="term" value="F:choline kinase activity"/>
    <property type="evidence" value="ECO:0007669"/>
    <property type="project" value="TreeGrafter"/>
</dbReference>